<gene>
    <name evidence="5" type="ORF">GYN08_08355</name>
</gene>
<keyword evidence="3 4" id="KW-0413">Isomerase</keyword>
<evidence type="ECO:0000313" key="6">
    <source>
        <dbReference type="Proteomes" id="UP000800303"/>
    </source>
</evidence>
<evidence type="ECO:0000256" key="1">
    <source>
        <dbReference type="ARBA" id="ARBA00001470"/>
    </source>
</evidence>
<protein>
    <recommendedName>
        <fullName evidence="4">Cellobiose 2-epimerase</fullName>
        <shortName evidence="4">CE</shortName>
        <ecNumber evidence="4">5.1.3.11</ecNumber>
    </recommendedName>
</protein>
<comment type="catalytic activity">
    <reaction evidence="1 4">
        <text>D-cellobiose = beta-D-glucosyl-(1-&gt;4)-D-mannopyranose</text>
        <dbReference type="Rhea" id="RHEA:23384"/>
        <dbReference type="ChEBI" id="CHEBI:17057"/>
        <dbReference type="ChEBI" id="CHEBI:47931"/>
        <dbReference type="EC" id="5.1.3.11"/>
    </reaction>
</comment>
<dbReference type="InterPro" id="IPR028584">
    <property type="entry name" value="Cellobiose_2_epim"/>
</dbReference>
<dbReference type="InterPro" id="IPR012341">
    <property type="entry name" value="6hp_glycosidase-like_sf"/>
</dbReference>
<dbReference type="EC" id="5.1.3.11" evidence="4"/>
<evidence type="ECO:0000256" key="4">
    <source>
        <dbReference type="HAMAP-Rule" id="MF_00929"/>
    </source>
</evidence>
<dbReference type="Pfam" id="PF07221">
    <property type="entry name" value="GlcNAc_2-epim"/>
    <property type="match status" value="1"/>
</dbReference>
<sequence length="428" mass="48462">MSAADLTAGWREELDRELRHNILGFWMEHAPAAGDSGFVGEIGADMDVRGDADRSLVLNARILWTFSAAYRRFGSEEYLSIADRAYRYLQERFLDRKYGGYYWMVHADGSAAETKKQVYGQAFAIYALSEYAQALDESARAGAAEAGSEERRSLRSELESGARELYRLIEAHSRDPLHGGYIEAHAEDWSDTEDFSLSGKDLNEKKSMNTHLHVLEGYTNLYRIWPSDELKNRLGELIEVTLTHIVDPASGHFRLFFDDEWNVKSDHVSYGHDIEGSWLLMEAAEALGGEALIERAKATALKMAEAVLRRGVDADGGIWNEASGGSLVDDSKDWWPQAEAMVGFYNAYELTGDAAYREAAARSWAFIRDYLVDREFGEWYWSVSNDRTPNRKEPKVSAWKCPYHNGRACLEMLARLERTEAALQESSR</sequence>
<dbReference type="Gene3D" id="1.50.10.10">
    <property type="match status" value="1"/>
</dbReference>
<name>A0ABX0F5X2_9BACL</name>
<evidence type="ECO:0000256" key="3">
    <source>
        <dbReference type="ARBA" id="ARBA00023235"/>
    </source>
</evidence>
<comment type="similarity">
    <text evidence="4">Belongs to the cellobiose 2-epimerase family.</text>
</comment>
<accession>A0ABX0F5X2</accession>
<evidence type="ECO:0000313" key="5">
    <source>
        <dbReference type="EMBL" id="NGZ75330.1"/>
    </source>
</evidence>
<reference evidence="5 6" key="1">
    <citation type="submission" date="2020-01" db="EMBL/GenBank/DDBJ databases">
        <title>Polyphasic characterisation and genomic insights into a novel alkali tolerant bacterium VR-M41.</title>
        <authorList>
            <person name="Vemuluri V.R."/>
        </authorList>
    </citation>
    <scope>NUCLEOTIDE SEQUENCE [LARGE SCALE GENOMIC DNA]</scope>
    <source>
        <strain evidence="5 6">VR-M41</strain>
    </source>
</reference>
<proteinExistence type="inferred from homology"/>
<comment type="caution">
    <text evidence="5">The sequence shown here is derived from an EMBL/GenBank/DDBJ whole genome shotgun (WGS) entry which is preliminary data.</text>
</comment>
<dbReference type="EMBL" id="JAAFGS010000002">
    <property type="protein sequence ID" value="NGZ75330.1"/>
    <property type="molecule type" value="Genomic_DNA"/>
</dbReference>
<dbReference type="PANTHER" id="PTHR15108">
    <property type="entry name" value="N-ACYLGLUCOSAMINE-2-EPIMERASE"/>
    <property type="match status" value="1"/>
</dbReference>
<dbReference type="SUPFAM" id="SSF48208">
    <property type="entry name" value="Six-hairpin glycosidases"/>
    <property type="match status" value="1"/>
</dbReference>
<dbReference type="RefSeq" id="WP_166273726.1">
    <property type="nucleotide sequence ID" value="NZ_JAAFGS010000002.1"/>
</dbReference>
<comment type="function">
    <text evidence="4">Catalyzes the reversible epimerization of cellobiose to 4-O-beta-D-glucopyranosyl-D-mannose (Glc-Man).</text>
</comment>
<dbReference type="HAMAP" id="MF_00929">
    <property type="entry name" value="Cellobiose_2_epim"/>
    <property type="match status" value="1"/>
</dbReference>
<dbReference type="InterPro" id="IPR010819">
    <property type="entry name" value="AGE/CE"/>
</dbReference>
<evidence type="ECO:0000256" key="2">
    <source>
        <dbReference type="ARBA" id="ARBA00008558"/>
    </source>
</evidence>
<keyword evidence="6" id="KW-1185">Reference proteome</keyword>
<organism evidence="5 6">
    <name type="scientific">Saccharibacillus alkalitolerans</name>
    <dbReference type="NCBI Taxonomy" id="2705290"/>
    <lineage>
        <taxon>Bacteria</taxon>
        <taxon>Bacillati</taxon>
        <taxon>Bacillota</taxon>
        <taxon>Bacilli</taxon>
        <taxon>Bacillales</taxon>
        <taxon>Paenibacillaceae</taxon>
        <taxon>Saccharibacillus</taxon>
    </lineage>
</organism>
<comment type="similarity">
    <text evidence="2">Belongs to the N-acylglucosamine 2-epimerase family.</text>
</comment>
<dbReference type="InterPro" id="IPR008928">
    <property type="entry name" value="6-hairpin_glycosidase_sf"/>
</dbReference>
<dbReference type="Proteomes" id="UP000800303">
    <property type="component" value="Unassembled WGS sequence"/>
</dbReference>